<dbReference type="RefSeq" id="WP_208850426.1">
    <property type="nucleotide sequence ID" value="NZ_JAGGDJ010000040.1"/>
</dbReference>
<dbReference type="Pfam" id="PF05402">
    <property type="entry name" value="PqqD"/>
    <property type="match status" value="1"/>
</dbReference>
<dbReference type="NCBIfam" id="NF033536">
    <property type="entry name" value="lasso_PqqD_Bac"/>
    <property type="match status" value="1"/>
</dbReference>
<dbReference type="InterPro" id="IPR008792">
    <property type="entry name" value="PQQD"/>
</dbReference>
<accession>A0ABS3WHJ5</accession>
<comment type="caution">
    <text evidence="1">The sequence shown here is derived from an EMBL/GenBank/DDBJ whole genome shotgun (WGS) entry which is preliminary data.</text>
</comment>
<dbReference type="InterPro" id="IPR041881">
    <property type="entry name" value="PqqD_sf"/>
</dbReference>
<evidence type="ECO:0000313" key="1">
    <source>
        <dbReference type="EMBL" id="MBO7747797.1"/>
    </source>
</evidence>
<dbReference type="Gene3D" id="1.10.10.1150">
    <property type="entry name" value="Coenzyme PQQ synthesis protein D (PqqD)"/>
    <property type="match status" value="1"/>
</dbReference>
<reference evidence="1 2" key="1">
    <citation type="submission" date="2021-03" db="EMBL/GenBank/DDBJ databases">
        <title>Paenibacillus artemisicola MWE-103 whole genome sequence.</title>
        <authorList>
            <person name="Ham Y.J."/>
        </authorList>
    </citation>
    <scope>NUCLEOTIDE SEQUENCE [LARGE SCALE GENOMIC DNA]</scope>
    <source>
        <strain evidence="1 2">MWE-103</strain>
    </source>
</reference>
<name>A0ABS3WHJ5_9BACL</name>
<organism evidence="1 2">
    <name type="scientific">Paenibacillus artemisiicola</name>
    <dbReference type="NCBI Taxonomy" id="1172618"/>
    <lineage>
        <taxon>Bacteria</taxon>
        <taxon>Bacillati</taxon>
        <taxon>Bacillota</taxon>
        <taxon>Bacilli</taxon>
        <taxon>Bacillales</taxon>
        <taxon>Paenibacillaceae</taxon>
        <taxon>Paenibacillus</taxon>
    </lineage>
</organism>
<protein>
    <submittedName>
        <fullName evidence="1">Lasso peptide biosynthesis PqqD family chaperone</fullName>
    </submittedName>
</protein>
<dbReference type="EMBL" id="JAGGDJ010000040">
    <property type="protein sequence ID" value="MBO7747797.1"/>
    <property type="molecule type" value="Genomic_DNA"/>
</dbReference>
<sequence>MTISKNETVVQTKGNLASNMNGEMVMFRIESGKYFNIGRIGGRIWSLIESPITVEALITELTSEFEVTEEACEAEVVNFLEKMAKEQLIVVQAVS</sequence>
<proteinExistence type="predicted"/>
<gene>
    <name evidence="1" type="ORF">I8J29_26760</name>
</gene>
<evidence type="ECO:0000313" key="2">
    <source>
        <dbReference type="Proteomes" id="UP000670947"/>
    </source>
</evidence>
<dbReference type="Proteomes" id="UP000670947">
    <property type="component" value="Unassembled WGS sequence"/>
</dbReference>
<keyword evidence="2" id="KW-1185">Reference proteome</keyword>